<feature type="domain" description="AAA-ATPase-like" evidence="1">
    <location>
        <begin position="18"/>
        <end position="63"/>
    </location>
</feature>
<dbReference type="RefSeq" id="WP_087192091.1">
    <property type="nucleotide sequence ID" value="NZ_DBEZYS010000069.1"/>
</dbReference>
<proteinExistence type="predicted"/>
<evidence type="ECO:0000259" key="1">
    <source>
        <dbReference type="Pfam" id="PF09820"/>
    </source>
</evidence>
<protein>
    <submittedName>
        <fullName evidence="2">AAA family ATPase</fullName>
    </submittedName>
</protein>
<dbReference type="EMBL" id="WPOC01000021">
    <property type="protein sequence ID" value="MVN15983.1"/>
    <property type="molecule type" value="Genomic_DNA"/>
</dbReference>
<accession>A0A6N8IMA1</accession>
<dbReference type="AlphaFoldDB" id="A0A6N8IMA1"/>
<gene>
    <name evidence="2" type="ORF">GO738_11645</name>
</gene>
<reference evidence="2 3" key="1">
    <citation type="submission" date="2019-11" db="EMBL/GenBank/DDBJ databases">
        <title>Whole genome shotgun sequencing (WGS) data from Adlercreutzia equolifaciens ResAG-91, Eggerthella lenta MRI-F36, MRI-F37, MRI-F40, ResAG-49, ResAG-88, ResAG-121, ResAG-145, and Gordonibacter sp. ResAG-5, ResAG-26, ResAG-43, ResAG-50, ResAG-59.</title>
        <authorList>
            <person name="Stoll D.A."/>
            <person name="Danylec N."/>
            <person name="Franz C.M.A.P."/>
            <person name="Huch M."/>
        </authorList>
    </citation>
    <scope>NUCLEOTIDE SEQUENCE [LARGE SCALE GENOMIC DNA]</scope>
    <source>
        <strain evidence="2 3">ResAG-59</strain>
    </source>
</reference>
<evidence type="ECO:0000313" key="2">
    <source>
        <dbReference type="EMBL" id="MVN15983.1"/>
    </source>
</evidence>
<organism evidence="2 3">
    <name type="scientific">Gordonibacter urolithinfaciens</name>
    <dbReference type="NCBI Taxonomy" id="1335613"/>
    <lineage>
        <taxon>Bacteria</taxon>
        <taxon>Bacillati</taxon>
        <taxon>Actinomycetota</taxon>
        <taxon>Coriobacteriia</taxon>
        <taxon>Eggerthellales</taxon>
        <taxon>Eggerthellaceae</taxon>
        <taxon>Gordonibacter</taxon>
    </lineage>
</organism>
<dbReference type="InterPro" id="IPR018631">
    <property type="entry name" value="AAA-ATPase-like_dom"/>
</dbReference>
<dbReference type="Proteomes" id="UP000468327">
    <property type="component" value="Unassembled WGS sequence"/>
</dbReference>
<keyword evidence="3" id="KW-1185">Reference proteome</keyword>
<name>A0A6N8IMA1_9ACTN</name>
<evidence type="ECO:0000313" key="3">
    <source>
        <dbReference type="Proteomes" id="UP000468327"/>
    </source>
</evidence>
<comment type="caution">
    <text evidence="2">The sequence shown here is derived from an EMBL/GenBank/DDBJ whole genome shotgun (WGS) entry which is preliminary data.</text>
</comment>
<sequence length="68" mass="7408">MAYINSDASLVGYQRIAGSPYFVDKTGMASAVVPFIGSDGGYICITRPRRFGKRVNAQMLASFLVEEL</sequence>
<dbReference type="Pfam" id="PF09820">
    <property type="entry name" value="AAA-ATPase_like"/>
    <property type="match status" value="1"/>
</dbReference>